<dbReference type="InterPro" id="IPR050309">
    <property type="entry name" value="Type-B_Carboxylest/Lipase"/>
</dbReference>
<feature type="signal peptide" evidence="6">
    <location>
        <begin position="1"/>
        <end position="25"/>
    </location>
</feature>
<feature type="chain" id="PRO_5007352988" description="Carboxylic ester hydrolase" evidence="6">
    <location>
        <begin position="26"/>
        <end position="589"/>
    </location>
</feature>
<keyword evidence="3 6" id="KW-0378">Hydrolase</keyword>
<keyword evidence="6" id="KW-0732">Signal</keyword>
<dbReference type="OrthoDB" id="19653at2759"/>
<keyword evidence="4" id="KW-1015">Disulfide bond</keyword>
<dbReference type="EMBL" id="GAKP01017910">
    <property type="protein sequence ID" value="JAC41042.1"/>
    <property type="molecule type" value="Transcribed_RNA"/>
</dbReference>
<dbReference type="GO" id="GO:0052689">
    <property type="term" value="F:carboxylic ester hydrolase activity"/>
    <property type="evidence" value="ECO:0007669"/>
    <property type="project" value="UniProtKB-KW"/>
</dbReference>
<evidence type="ECO:0000256" key="6">
    <source>
        <dbReference type="RuleBase" id="RU361235"/>
    </source>
</evidence>
<protein>
    <recommendedName>
        <fullName evidence="6">Carboxylic ester hydrolase</fullName>
        <ecNumber evidence="6">3.1.1.-</ecNumber>
    </recommendedName>
</protein>
<keyword evidence="5" id="KW-0325">Glycoprotein</keyword>
<evidence type="ECO:0000259" key="7">
    <source>
        <dbReference type="Pfam" id="PF00135"/>
    </source>
</evidence>
<keyword evidence="2" id="KW-0719">Serine esterase</keyword>
<dbReference type="Gene3D" id="3.40.50.1820">
    <property type="entry name" value="alpha/beta hydrolase"/>
    <property type="match status" value="1"/>
</dbReference>
<dbReference type="PANTHER" id="PTHR11559">
    <property type="entry name" value="CARBOXYLESTERASE"/>
    <property type="match status" value="1"/>
</dbReference>
<dbReference type="SUPFAM" id="SSF53474">
    <property type="entry name" value="alpha/beta-Hydrolases"/>
    <property type="match status" value="1"/>
</dbReference>
<reference evidence="8" key="1">
    <citation type="journal article" date="2014" name="BMC Genomics">
        <title>Characterizing the developmental transcriptome of the oriental fruit fly, Bactrocera dorsalis (Diptera: Tephritidae) through comparative genomic analysis with Drosophila melanogaster utilizing modENCODE datasets.</title>
        <authorList>
            <person name="Geib S.M."/>
            <person name="Calla B."/>
            <person name="Hall B."/>
            <person name="Hou S."/>
            <person name="Manoukis N.C."/>
        </authorList>
    </citation>
    <scope>NUCLEOTIDE SEQUENCE</scope>
    <source>
        <strain evidence="8">Punador</strain>
    </source>
</reference>
<proteinExistence type="inferred from homology"/>
<name>A0A034VFZ2_BACDO</name>
<dbReference type="InterPro" id="IPR029058">
    <property type="entry name" value="AB_hydrolase_fold"/>
</dbReference>
<dbReference type="PROSITE" id="PS00941">
    <property type="entry name" value="CARBOXYLESTERASE_B_2"/>
    <property type="match status" value="1"/>
</dbReference>
<dbReference type="AlphaFoldDB" id="A0A034VFZ2"/>
<evidence type="ECO:0000256" key="4">
    <source>
        <dbReference type="ARBA" id="ARBA00023157"/>
    </source>
</evidence>
<dbReference type="Pfam" id="PF00135">
    <property type="entry name" value="COesterase"/>
    <property type="match status" value="1"/>
</dbReference>
<dbReference type="InterPro" id="IPR002018">
    <property type="entry name" value="CarbesteraseB"/>
</dbReference>
<organism evidence="8">
    <name type="scientific">Bactrocera dorsalis</name>
    <name type="common">Oriental fruit fly</name>
    <name type="synonym">Dacus dorsalis</name>
    <dbReference type="NCBI Taxonomy" id="27457"/>
    <lineage>
        <taxon>Eukaryota</taxon>
        <taxon>Metazoa</taxon>
        <taxon>Ecdysozoa</taxon>
        <taxon>Arthropoda</taxon>
        <taxon>Hexapoda</taxon>
        <taxon>Insecta</taxon>
        <taxon>Pterygota</taxon>
        <taxon>Neoptera</taxon>
        <taxon>Endopterygota</taxon>
        <taxon>Diptera</taxon>
        <taxon>Brachycera</taxon>
        <taxon>Muscomorpha</taxon>
        <taxon>Tephritoidea</taxon>
        <taxon>Tephritidae</taxon>
        <taxon>Bactrocera</taxon>
        <taxon>Bactrocera</taxon>
    </lineage>
</organism>
<dbReference type="EC" id="3.1.1.-" evidence="6"/>
<dbReference type="PROSITE" id="PS00122">
    <property type="entry name" value="CARBOXYLESTERASE_B_1"/>
    <property type="match status" value="1"/>
</dbReference>
<dbReference type="InterPro" id="IPR019819">
    <property type="entry name" value="Carboxylesterase_B_CS"/>
</dbReference>
<sequence>MALKFSVFAILFLLALSELYVLIAARTSDQLKVRLPHGGVLVGRHWTSHKGRHVRAFMGVPYALPPVGDLRFKPPVPYGSWSGERLAIRDSEVCIHRDTFTRQTQIVGSEDCLYLNVYTPEKPRTSKPLPVMVNIHGGGFISGSGVSSYYAPDYLLDHDIILVSGNYRLGTLGFLSTETLDCPGNFGLKDQSLILRWVQQNIAAFGGDPNSVTIFGNSAGGASVTYQLVSSLSEGLFHKAIVQSGSYYNPWAQPEHKGTPAKRARKVAQLVGCNPKENWQQILRCLRSREASDVVATLYDIFEWDFDPVIPFQPVVEPPHEGAFLTVLPRDGGMPHGFSLPLIIGITSEEGLLRTVPLLTVPGLLTDFKNQFQKILPVSLQYDHHKPEVRDEITHQIEQFYFKEGHNYDKENHHNFTDLYSDGWFVAGIDEYIKQRVEAQKSKQLPPFYVYLFEHRGSASYSELFGGDPDDFFGVSHAEELQYLFPVGLSLFVSSSPTDNEIVLREAILKMWVNFASEGNPTPAGSNLTPWAPATGYPVNYARLGHKTPDEFTVLQMERDIYGDRTNFWRQLQAHIPAEQREKKIRDEL</sequence>
<dbReference type="EMBL" id="GAKP01017909">
    <property type="protein sequence ID" value="JAC41043.1"/>
    <property type="molecule type" value="Transcribed_RNA"/>
</dbReference>
<evidence type="ECO:0000256" key="3">
    <source>
        <dbReference type="ARBA" id="ARBA00022801"/>
    </source>
</evidence>
<accession>A0A034VFZ2</accession>
<evidence type="ECO:0000256" key="2">
    <source>
        <dbReference type="ARBA" id="ARBA00022487"/>
    </source>
</evidence>
<evidence type="ECO:0000256" key="1">
    <source>
        <dbReference type="ARBA" id="ARBA00005964"/>
    </source>
</evidence>
<dbReference type="ESTHER" id="bacdo-a0a034vfz2">
    <property type="family name" value="Carb_B_Arthropoda"/>
</dbReference>
<evidence type="ECO:0000256" key="5">
    <source>
        <dbReference type="ARBA" id="ARBA00023180"/>
    </source>
</evidence>
<comment type="similarity">
    <text evidence="1 6">Belongs to the type-B carboxylesterase/lipase family.</text>
</comment>
<gene>
    <name evidence="8" type="primary">ESTF</name>
</gene>
<evidence type="ECO:0000313" key="8">
    <source>
        <dbReference type="EMBL" id="JAC41042.1"/>
    </source>
</evidence>
<dbReference type="InterPro" id="IPR019826">
    <property type="entry name" value="Carboxylesterase_B_AS"/>
</dbReference>
<feature type="domain" description="Carboxylesterase type B" evidence="7">
    <location>
        <begin position="32"/>
        <end position="569"/>
    </location>
</feature>